<dbReference type="PRINTS" id="PR01927">
    <property type="entry name" value="INTRLEUKIN11"/>
</dbReference>
<feature type="chain" id="PRO_5042229829" description="Interleukin-11" evidence="1">
    <location>
        <begin position="27"/>
        <end position="197"/>
    </location>
</feature>
<dbReference type="AlphaFoldDB" id="A0AAD7WDR9"/>
<dbReference type="Proteomes" id="UP001221898">
    <property type="component" value="Unassembled WGS sequence"/>
</dbReference>
<evidence type="ECO:0000313" key="2">
    <source>
        <dbReference type="EMBL" id="KAJ8392865.1"/>
    </source>
</evidence>
<keyword evidence="1" id="KW-0732">Signal</keyword>
<evidence type="ECO:0000256" key="1">
    <source>
        <dbReference type="SAM" id="SignalP"/>
    </source>
</evidence>
<dbReference type="PRINTS" id="PR01944">
    <property type="entry name" value="INTLKN11FISH"/>
</dbReference>
<dbReference type="InterPro" id="IPR022356">
    <property type="entry name" value="IL-11_fish"/>
</dbReference>
<keyword evidence="3" id="KW-1185">Reference proteome</keyword>
<proteinExistence type="predicted"/>
<name>A0AAD7WDR9_9TELE</name>
<dbReference type="GO" id="GO:0008083">
    <property type="term" value="F:growth factor activity"/>
    <property type="evidence" value="ECO:0007669"/>
    <property type="project" value="TreeGrafter"/>
</dbReference>
<dbReference type="PANTHER" id="PTHR16922">
    <property type="entry name" value="INTERLEUKIN 11"/>
    <property type="match status" value="1"/>
</dbReference>
<reference evidence="2" key="1">
    <citation type="journal article" date="2023" name="Science">
        <title>Genome structures resolve the early diversification of teleost fishes.</title>
        <authorList>
            <person name="Parey E."/>
            <person name="Louis A."/>
            <person name="Montfort J."/>
            <person name="Bouchez O."/>
            <person name="Roques C."/>
            <person name="Iampietro C."/>
            <person name="Lluch J."/>
            <person name="Castinel A."/>
            <person name="Donnadieu C."/>
            <person name="Desvignes T."/>
            <person name="Floi Bucao C."/>
            <person name="Jouanno E."/>
            <person name="Wen M."/>
            <person name="Mejri S."/>
            <person name="Dirks R."/>
            <person name="Jansen H."/>
            <person name="Henkel C."/>
            <person name="Chen W.J."/>
            <person name="Zahm M."/>
            <person name="Cabau C."/>
            <person name="Klopp C."/>
            <person name="Thompson A.W."/>
            <person name="Robinson-Rechavi M."/>
            <person name="Braasch I."/>
            <person name="Lecointre G."/>
            <person name="Bobe J."/>
            <person name="Postlethwait J.H."/>
            <person name="Berthelot C."/>
            <person name="Roest Crollius H."/>
            <person name="Guiguen Y."/>
        </authorList>
    </citation>
    <scope>NUCLEOTIDE SEQUENCE</scope>
    <source>
        <strain evidence="2">NC1722</strain>
    </source>
</reference>
<dbReference type="InterPro" id="IPR009079">
    <property type="entry name" value="4_helix_cytokine-like_core"/>
</dbReference>
<gene>
    <name evidence="2" type="ORF">AAFF_G00070690</name>
</gene>
<dbReference type="GO" id="GO:0008284">
    <property type="term" value="P:positive regulation of cell population proliferation"/>
    <property type="evidence" value="ECO:0007669"/>
    <property type="project" value="TreeGrafter"/>
</dbReference>
<comment type="caution">
    <text evidence="2">The sequence shown here is derived from an EMBL/GenBank/DDBJ whole genome shotgun (WGS) entry which is preliminary data.</text>
</comment>
<dbReference type="InterPro" id="IPR020438">
    <property type="entry name" value="IL-11"/>
</dbReference>
<dbReference type="PANTHER" id="PTHR16922:SF0">
    <property type="entry name" value="INTERLEUKIN-11"/>
    <property type="match status" value="1"/>
</dbReference>
<accession>A0AAD7WDR9</accession>
<dbReference type="Pfam" id="PF07400">
    <property type="entry name" value="IL11"/>
    <property type="match status" value="1"/>
</dbReference>
<dbReference type="Gene3D" id="1.20.1250.10">
    <property type="match status" value="1"/>
</dbReference>
<dbReference type="SUPFAM" id="SSF47266">
    <property type="entry name" value="4-helical cytokines"/>
    <property type="match status" value="1"/>
</dbReference>
<organism evidence="2 3">
    <name type="scientific">Aldrovandia affinis</name>
    <dbReference type="NCBI Taxonomy" id="143900"/>
    <lineage>
        <taxon>Eukaryota</taxon>
        <taxon>Metazoa</taxon>
        <taxon>Chordata</taxon>
        <taxon>Craniata</taxon>
        <taxon>Vertebrata</taxon>
        <taxon>Euteleostomi</taxon>
        <taxon>Actinopterygii</taxon>
        <taxon>Neopterygii</taxon>
        <taxon>Teleostei</taxon>
        <taxon>Notacanthiformes</taxon>
        <taxon>Halosauridae</taxon>
        <taxon>Aldrovandia</taxon>
    </lineage>
</organism>
<dbReference type="GO" id="GO:0005125">
    <property type="term" value="F:cytokine activity"/>
    <property type="evidence" value="ECO:0007669"/>
    <property type="project" value="TreeGrafter"/>
</dbReference>
<evidence type="ECO:0008006" key="4">
    <source>
        <dbReference type="Google" id="ProtNLM"/>
    </source>
</evidence>
<sequence length="197" mass="22625">MKLLVETSFSLLFSLLLAQLPLLTSAFPHHNHRRIPDLEKLINQTRNLLKITQDLLNDPLIGTEIEHRFKSLPAMTGRGRDINSLELKPTLSRLLVDLQSFELHFEWLSRASRKHRQAGTPKLAKLGEIISFIKILSASLQRQMLRVDAQRLPTPTPSLPTLPDAWNMVQSSQELFQQFRLFCDWASRALMVIKAQI</sequence>
<dbReference type="GO" id="GO:0005737">
    <property type="term" value="C:cytoplasm"/>
    <property type="evidence" value="ECO:0007669"/>
    <property type="project" value="TreeGrafter"/>
</dbReference>
<dbReference type="EMBL" id="JAINUG010000142">
    <property type="protein sequence ID" value="KAJ8392865.1"/>
    <property type="molecule type" value="Genomic_DNA"/>
</dbReference>
<dbReference type="GO" id="GO:0043410">
    <property type="term" value="P:positive regulation of MAPK cascade"/>
    <property type="evidence" value="ECO:0007669"/>
    <property type="project" value="TreeGrafter"/>
</dbReference>
<protein>
    <recommendedName>
        <fullName evidence="4">Interleukin-11</fullName>
    </recommendedName>
</protein>
<feature type="signal peptide" evidence="1">
    <location>
        <begin position="1"/>
        <end position="26"/>
    </location>
</feature>
<evidence type="ECO:0000313" key="3">
    <source>
        <dbReference type="Proteomes" id="UP001221898"/>
    </source>
</evidence>